<keyword evidence="4 5" id="KW-0505">Motor protein</keyword>
<evidence type="ECO:0000256" key="4">
    <source>
        <dbReference type="ARBA" id="ARBA00023175"/>
    </source>
</evidence>
<name>A0AAF0DXC2_9BASI</name>
<dbReference type="Gene3D" id="3.40.850.10">
    <property type="entry name" value="Kinesin motor domain"/>
    <property type="match status" value="1"/>
</dbReference>
<feature type="compositionally biased region" description="Low complexity" evidence="7">
    <location>
        <begin position="529"/>
        <end position="538"/>
    </location>
</feature>
<reference evidence="9" key="1">
    <citation type="submission" date="2023-03" db="EMBL/GenBank/DDBJ databases">
        <title>Mating type loci evolution in Malassezia.</title>
        <authorList>
            <person name="Coelho M.A."/>
        </authorList>
    </citation>
    <scope>NUCLEOTIDE SEQUENCE</scope>
    <source>
        <strain evidence="9">CBS 7876</strain>
    </source>
</reference>
<dbReference type="InterPro" id="IPR036961">
    <property type="entry name" value="Kinesin_motor_dom_sf"/>
</dbReference>
<feature type="compositionally biased region" description="Low complexity" evidence="7">
    <location>
        <begin position="78"/>
        <end position="92"/>
    </location>
</feature>
<accession>A0AAF0DXC2</accession>
<dbReference type="InterPro" id="IPR019821">
    <property type="entry name" value="Kinesin_motor_CS"/>
</dbReference>
<dbReference type="InterPro" id="IPR001752">
    <property type="entry name" value="Kinesin_motor_dom"/>
</dbReference>
<evidence type="ECO:0000256" key="6">
    <source>
        <dbReference type="RuleBase" id="RU000394"/>
    </source>
</evidence>
<evidence type="ECO:0000256" key="1">
    <source>
        <dbReference type="ARBA" id="ARBA00022741"/>
    </source>
</evidence>
<proteinExistence type="inferred from homology"/>
<dbReference type="InterPro" id="IPR027417">
    <property type="entry name" value="P-loop_NTPase"/>
</dbReference>
<keyword evidence="2 5" id="KW-0067">ATP-binding</keyword>
<dbReference type="GO" id="GO:0008017">
    <property type="term" value="F:microtubule binding"/>
    <property type="evidence" value="ECO:0007669"/>
    <property type="project" value="InterPro"/>
</dbReference>
<feature type="region of interest" description="Disordered" evidence="7">
    <location>
        <begin position="524"/>
        <end position="563"/>
    </location>
</feature>
<feature type="compositionally biased region" description="Low complexity" evidence="7">
    <location>
        <begin position="780"/>
        <end position="790"/>
    </location>
</feature>
<evidence type="ECO:0000256" key="3">
    <source>
        <dbReference type="ARBA" id="ARBA00023054"/>
    </source>
</evidence>
<keyword evidence="1 5" id="KW-0547">Nucleotide-binding</keyword>
<dbReference type="GO" id="GO:0005874">
    <property type="term" value="C:microtubule"/>
    <property type="evidence" value="ECO:0007669"/>
    <property type="project" value="UniProtKB-KW"/>
</dbReference>
<dbReference type="AlphaFoldDB" id="A0AAF0DXC2"/>
<dbReference type="PRINTS" id="PR00380">
    <property type="entry name" value="KINESINHEAVY"/>
</dbReference>
<dbReference type="GO" id="GO:0003777">
    <property type="term" value="F:microtubule motor activity"/>
    <property type="evidence" value="ECO:0007669"/>
    <property type="project" value="InterPro"/>
</dbReference>
<gene>
    <name evidence="9" type="ORF">MOBT1_000335</name>
</gene>
<comment type="similarity">
    <text evidence="5 6">Belongs to the TRAFAC class myosin-kinesin ATPase superfamily. Kinesin family.</text>
</comment>
<dbReference type="Proteomes" id="UP001214603">
    <property type="component" value="Chromosome 1"/>
</dbReference>
<feature type="region of interest" description="Disordered" evidence="7">
    <location>
        <begin position="759"/>
        <end position="802"/>
    </location>
</feature>
<keyword evidence="3" id="KW-0175">Coiled coil</keyword>
<evidence type="ECO:0000259" key="8">
    <source>
        <dbReference type="PROSITE" id="PS50067"/>
    </source>
</evidence>
<feature type="binding site" evidence="5">
    <location>
        <begin position="222"/>
        <end position="229"/>
    </location>
    <ligand>
        <name>ATP</name>
        <dbReference type="ChEBI" id="CHEBI:30616"/>
    </ligand>
</feature>
<evidence type="ECO:0000256" key="2">
    <source>
        <dbReference type="ARBA" id="ARBA00022840"/>
    </source>
</evidence>
<keyword evidence="10" id="KW-1185">Reference proteome</keyword>
<evidence type="ECO:0000256" key="7">
    <source>
        <dbReference type="SAM" id="MobiDB-lite"/>
    </source>
</evidence>
<sequence length="802" mass="85602">MSPARPGTSLASPVRPTVRVVSGERPEPRRAPPARLASSVRVLAPERAAPVFDAPSAPRQVRAKITEGVPRRVRRDAPPAAGPSRVPAGAASVRASPAAAVAPRAPPGADERVDIAAVAEELGEGSFLLDDDEDASDSVLVHIRVRPSCEDEACAWIATPETATVMLDPAIAATKVQPNVGLPYQFDGLHTGSSNADVYATLARPLVKSVLRGYNAVVFAYGQTASGKTFTLSGGEDGGEPGIIPRAVCDVFQGICQGSSEREYLVRVSYLEIWNEIVRDLLDPSSHPQVRDDRRRGANAVLVAPLQEEVVTSPSQVFALLARGEANRHVGTTDWNERSSRSHTCFKITVESWERSAAGDADPVGGRYRLSELSLIDLAGSERHTWGPSRRTEGANINKSLLSLGKVIYALSERSAAERSERAPRTPAIHVPFRDSKLTRILQNSLNGNARIAVVCTLNPSADMVEESLGTLNFARRIKQVAVRAEPNEFDADASILADSPSAETHALLVRYRAEMGALRAQVAQLQQTPRAGPARTPSTPPRRAEPAPSPAPPPATPAPPAPASVEALQARLDELGALILRGGTSAPPAEVEPHPVSPAKQRGFALDDPLPLVQEKLHAALSKIARLERKLAARMSLPGAPAGGDAAKDARIDALVQRVQELETVCAAQRAEAPAPLREEVEADFRAELDAAAERIAERDAFLAEVIAECERLRRANAQLVRLAHQDTEKMVASLSARPERPVMSLFAPHLRPATVLGRAPGSLPTTPARAWDAPISIDGTDSDTLSTSDLDDVLESRDSL</sequence>
<protein>
    <recommendedName>
        <fullName evidence="6">Kinesin-like protein</fullName>
    </recommendedName>
</protein>
<feature type="region of interest" description="Disordered" evidence="7">
    <location>
        <begin position="65"/>
        <end position="92"/>
    </location>
</feature>
<feature type="domain" description="Kinesin motor" evidence="8">
    <location>
        <begin position="138"/>
        <end position="481"/>
    </location>
</feature>
<dbReference type="Pfam" id="PF00225">
    <property type="entry name" value="Kinesin"/>
    <property type="match status" value="1"/>
</dbReference>
<dbReference type="SUPFAM" id="SSF52540">
    <property type="entry name" value="P-loop containing nucleoside triphosphate hydrolases"/>
    <property type="match status" value="1"/>
</dbReference>
<dbReference type="PANTHER" id="PTHR47968:SF75">
    <property type="entry name" value="CENTROMERE-ASSOCIATED PROTEIN E"/>
    <property type="match status" value="1"/>
</dbReference>
<evidence type="ECO:0000313" key="9">
    <source>
        <dbReference type="EMBL" id="WFD01659.1"/>
    </source>
</evidence>
<dbReference type="PROSITE" id="PS00411">
    <property type="entry name" value="KINESIN_MOTOR_1"/>
    <property type="match status" value="1"/>
</dbReference>
<evidence type="ECO:0000256" key="5">
    <source>
        <dbReference type="PROSITE-ProRule" id="PRU00283"/>
    </source>
</evidence>
<dbReference type="PANTHER" id="PTHR47968">
    <property type="entry name" value="CENTROMERE PROTEIN E"/>
    <property type="match status" value="1"/>
</dbReference>
<organism evidence="9 10">
    <name type="scientific">Malassezia obtusa</name>
    <dbReference type="NCBI Taxonomy" id="76774"/>
    <lineage>
        <taxon>Eukaryota</taxon>
        <taxon>Fungi</taxon>
        <taxon>Dikarya</taxon>
        <taxon>Basidiomycota</taxon>
        <taxon>Ustilaginomycotina</taxon>
        <taxon>Malasseziomycetes</taxon>
        <taxon>Malasseziales</taxon>
        <taxon>Malasseziaceae</taxon>
        <taxon>Malassezia</taxon>
    </lineage>
</organism>
<keyword evidence="6" id="KW-0493">Microtubule</keyword>
<dbReference type="GO" id="GO:0007018">
    <property type="term" value="P:microtubule-based movement"/>
    <property type="evidence" value="ECO:0007669"/>
    <property type="project" value="InterPro"/>
</dbReference>
<feature type="region of interest" description="Disordered" evidence="7">
    <location>
        <begin position="1"/>
        <end position="37"/>
    </location>
</feature>
<dbReference type="EMBL" id="CP119934">
    <property type="protein sequence ID" value="WFD01659.1"/>
    <property type="molecule type" value="Genomic_DNA"/>
</dbReference>
<dbReference type="GO" id="GO:0005524">
    <property type="term" value="F:ATP binding"/>
    <property type="evidence" value="ECO:0007669"/>
    <property type="project" value="UniProtKB-UniRule"/>
</dbReference>
<feature type="compositionally biased region" description="Pro residues" evidence="7">
    <location>
        <begin position="548"/>
        <end position="563"/>
    </location>
</feature>
<dbReference type="InterPro" id="IPR027640">
    <property type="entry name" value="Kinesin-like_fam"/>
</dbReference>
<evidence type="ECO:0000313" key="10">
    <source>
        <dbReference type="Proteomes" id="UP001214603"/>
    </source>
</evidence>
<dbReference type="PROSITE" id="PS50067">
    <property type="entry name" value="KINESIN_MOTOR_2"/>
    <property type="match status" value="1"/>
</dbReference>
<dbReference type="SMART" id="SM00129">
    <property type="entry name" value="KISc"/>
    <property type="match status" value="1"/>
</dbReference>